<organism evidence="4 5">
    <name type="scientific">Sulfidibacter corallicola</name>
    <dbReference type="NCBI Taxonomy" id="2818388"/>
    <lineage>
        <taxon>Bacteria</taxon>
        <taxon>Pseudomonadati</taxon>
        <taxon>Acidobacteriota</taxon>
        <taxon>Holophagae</taxon>
        <taxon>Acanthopleuribacterales</taxon>
        <taxon>Acanthopleuribacteraceae</taxon>
        <taxon>Sulfidibacter</taxon>
    </lineage>
</organism>
<proteinExistence type="predicted"/>
<evidence type="ECO:0000313" key="5">
    <source>
        <dbReference type="Proteomes" id="UP000663929"/>
    </source>
</evidence>
<dbReference type="EMBL" id="CP071793">
    <property type="protein sequence ID" value="QTD48580.1"/>
    <property type="molecule type" value="Genomic_DNA"/>
</dbReference>
<dbReference type="Gene3D" id="1.25.40.10">
    <property type="entry name" value="Tetratricopeptide repeat domain"/>
    <property type="match status" value="3"/>
</dbReference>
<dbReference type="Proteomes" id="UP000663929">
    <property type="component" value="Chromosome"/>
</dbReference>
<dbReference type="PROSITE" id="PS50005">
    <property type="entry name" value="TPR"/>
    <property type="match status" value="1"/>
</dbReference>
<evidence type="ECO:0000256" key="1">
    <source>
        <dbReference type="PROSITE-ProRule" id="PRU00339"/>
    </source>
</evidence>
<dbReference type="PANTHER" id="PTHR46082">
    <property type="entry name" value="ATP/GTP-BINDING PROTEIN-RELATED"/>
    <property type="match status" value="1"/>
</dbReference>
<gene>
    <name evidence="4" type="ORF">J3U87_23615</name>
</gene>
<feature type="chain" id="PRO_5035164511" evidence="3">
    <location>
        <begin position="16"/>
        <end position="574"/>
    </location>
</feature>
<keyword evidence="3" id="KW-0732">Signal</keyword>
<dbReference type="InterPro" id="IPR053137">
    <property type="entry name" value="NLR-like"/>
</dbReference>
<accession>A0A8A4TGA0</accession>
<dbReference type="SUPFAM" id="SSF48452">
    <property type="entry name" value="TPR-like"/>
    <property type="match status" value="1"/>
</dbReference>
<keyword evidence="1" id="KW-0802">TPR repeat</keyword>
<dbReference type="Pfam" id="PF13432">
    <property type="entry name" value="TPR_16"/>
    <property type="match status" value="1"/>
</dbReference>
<feature type="repeat" description="TPR" evidence="1">
    <location>
        <begin position="221"/>
        <end position="254"/>
    </location>
</feature>
<protein>
    <submittedName>
        <fullName evidence="4">Tetratricopeptide repeat protein</fullName>
    </submittedName>
</protein>
<name>A0A8A4TGA0_SULCO</name>
<sequence>MKGWMILLMPTLAWAQVSRVNLYVEDLHGNPIPGVSIFSKPGQAEAPTGDDGRTVLLITGELHPGEEVELKVEGDSVWVFLTPHFRINCPNPREKPVTVVLVKKGDRDILASAAAKREIVRNLLTLIGAHFDVTSQVGDAERQRLALASVAENLGLPPEEIDQAIRVWRNQTGDLFDEGLAALYERRFPEAIPPLVQSYNRSKERLKKKEKALEDERETLAERAFFLGQALNGVGKYREALAKYQEAVNLQPHRHTYSNGLGVALVNMGLYKKARALFSKLLDERISTSGDEHPQTLASMNNLAQSLYAQGDWAGARVLHEKVLEISRRTLGDEHPQTLRCMNNLGGTLKAQGDLPGARVLLERVLEISRRTLGDEHPQTLRCMNNLAQSLKAQGDWAGARVLLEKVLEISRRTLGDKHPHTLTSMNNLAQSLYAQGDLSGARVLLEKVLEIRRRTLGDAHPDTLICMNNLAGTLKAQGDLPGARILEEKVLEIRQRTLGERHPDTMISHWSLLLTYRTAGRTDEFMKKIPTLMWLLDAEDKELSADLRTIRNHLKQLLEEIQNEGEREPEEAQ</sequence>
<evidence type="ECO:0000256" key="3">
    <source>
        <dbReference type="SAM" id="SignalP"/>
    </source>
</evidence>
<dbReference type="InterPro" id="IPR019734">
    <property type="entry name" value="TPR_rpt"/>
</dbReference>
<feature type="signal peptide" evidence="3">
    <location>
        <begin position="1"/>
        <end position="15"/>
    </location>
</feature>
<dbReference type="AlphaFoldDB" id="A0A8A4TGA0"/>
<dbReference type="Pfam" id="PF13374">
    <property type="entry name" value="TPR_10"/>
    <property type="match status" value="1"/>
</dbReference>
<dbReference type="Pfam" id="PF13424">
    <property type="entry name" value="TPR_12"/>
    <property type="match status" value="2"/>
</dbReference>
<dbReference type="InterPro" id="IPR011990">
    <property type="entry name" value="TPR-like_helical_dom_sf"/>
</dbReference>
<evidence type="ECO:0000313" key="4">
    <source>
        <dbReference type="EMBL" id="QTD48580.1"/>
    </source>
</evidence>
<keyword evidence="5" id="KW-1185">Reference proteome</keyword>
<feature type="coiled-coil region" evidence="2">
    <location>
        <begin position="196"/>
        <end position="223"/>
    </location>
</feature>
<reference evidence="4" key="1">
    <citation type="submission" date="2021-03" db="EMBL/GenBank/DDBJ databases">
        <title>Acanthopleuribacteraceae sp. M133.</title>
        <authorList>
            <person name="Wang G."/>
        </authorList>
    </citation>
    <scope>NUCLEOTIDE SEQUENCE</scope>
    <source>
        <strain evidence="4">M133</strain>
    </source>
</reference>
<keyword evidence="2" id="KW-0175">Coiled coil</keyword>
<dbReference type="KEGG" id="scor:J3U87_23615"/>
<feature type="coiled-coil region" evidence="2">
    <location>
        <begin position="541"/>
        <end position="568"/>
    </location>
</feature>
<dbReference type="SMART" id="SM00028">
    <property type="entry name" value="TPR"/>
    <property type="match status" value="6"/>
</dbReference>
<evidence type="ECO:0000256" key="2">
    <source>
        <dbReference type="SAM" id="Coils"/>
    </source>
</evidence>
<dbReference type="PANTHER" id="PTHR46082:SF6">
    <property type="entry name" value="AAA+ ATPASE DOMAIN-CONTAINING PROTEIN-RELATED"/>
    <property type="match status" value="1"/>
</dbReference>